<dbReference type="InterPro" id="IPR000717">
    <property type="entry name" value="PCI_dom"/>
</dbReference>
<dbReference type="SMART" id="SM00088">
    <property type="entry name" value="PINT"/>
    <property type="match status" value="1"/>
</dbReference>
<accession>A0A1Q2YDF5</accession>
<dbReference type="EMBL" id="BDGI01000034">
    <property type="protein sequence ID" value="GAV27423.1"/>
    <property type="molecule type" value="Genomic_DNA"/>
</dbReference>
<dbReference type="OrthoDB" id="3994952at2759"/>
<comment type="caution">
    <text evidence="2">The sequence shown here is derived from an EMBL/GenBank/DDBJ whole genome shotgun (WGS) entry which is preliminary data.</text>
</comment>
<evidence type="ECO:0000313" key="3">
    <source>
        <dbReference type="Proteomes" id="UP000186136"/>
    </source>
</evidence>
<dbReference type="Proteomes" id="UP000186136">
    <property type="component" value="Unassembled WGS sequence"/>
</dbReference>
<feature type="domain" description="PCI" evidence="1">
    <location>
        <begin position="336"/>
        <end position="421"/>
    </location>
</feature>
<keyword evidence="3" id="KW-1185">Reference proteome</keyword>
<evidence type="ECO:0000259" key="1">
    <source>
        <dbReference type="SMART" id="SM00088"/>
    </source>
</evidence>
<sequence length="441" mass="50510">MHAIVQPTHSAQQHLQQEAHWRFGMDWNIRYNRIYQALQQSAGSDVCSFHSQINDWTEDLIVITVILLSSEALLSNTHSQNTQAYEILDFCEGERGNQQSTIFKCLHSLLLALPQNANPSIKSKALNEINESVSRYKVFSDFEFQALLFIIQSQLGDSSSSKPKADQFVAKLHAKIEDYLKTDNLLTPYTSFLQDLKYMILTIQLARFRSTDKWSAYLTASYQLINEGLLDSSPANAPLLLWYNSKSDILSLIPLFTKSLLLEPYGYFKNSILQKLRLYFINQNKFEAMGKQLDPNCPITKILRYLAFDKFFTLSPSSGAGLLLLSIQSELAIDDSLYQRIFNNLIDLNIIFASRKFSSIRISTLLTLFQLHETEYTLSQLIDAVSNLSRDMKVVVRIDQCDEILSFPLLQKRESKTLDSLFAHILPQALERDWDKLMAGE</sequence>
<protein>
    <recommendedName>
        <fullName evidence="1">PCI domain-containing protein</fullName>
    </recommendedName>
</protein>
<gene>
    <name evidence="2" type="ORF">PMKS-000891</name>
</gene>
<organism evidence="2 3">
    <name type="scientific">Pichia membranifaciens</name>
    <dbReference type="NCBI Taxonomy" id="4926"/>
    <lineage>
        <taxon>Eukaryota</taxon>
        <taxon>Fungi</taxon>
        <taxon>Dikarya</taxon>
        <taxon>Ascomycota</taxon>
        <taxon>Saccharomycotina</taxon>
        <taxon>Pichiomycetes</taxon>
        <taxon>Pichiales</taxon>
        <taxon>Pichiaceae</taxon>
        <taxon>Pichia</taxon>
    </lineage>
</organism>
<proteinExistence type="predicted"/>
<evidence type="ECO:0000313" key="2">
    <source>
        <dbReference type="EMBL" id="GAV27423.1"/>
    </source>
</evidence>
<name>A0A1Q2YDF5_9ASCO</name>
<dbReference type="AlphaFoldDB" id="A0A1Q2YDF5"/>
<reference evidence="2 3" key="1">
    <citation type="submission" date="2016-08" db="EMBL/GenBank/DDBJ databases">
        <title>Whole genome shotgun sequence of Pichia membranifaciens KS47-1.</title>
        <authorList>
            <person name="Konishi M."/>
            <person name="Ishida M."/>
            <person name="Arakawa T."/>
            <person name="Kato Y."/>
            <person name="Horiuchi J."/>
        </authorList>
    </citation>
    <scope>NUCLEOTIDE SEQUENCE [LARGE SCALE GENOMIC DNA]</scope>
    <source>
        <strain evidence="2 3">KS47-1</strain>
    </source>
</reference>